<organism evidence="2">
    <name type="scientific">marine metagenome</name>
    <dbReference type="NCBI Taxonomy" id="408172"/>
    <lineage>
        <taxon>unclassified sequences</taxon>
        <taxon>metagenomes</taxon>
        <taxon>ecological metagenomes</taxon>
    </lineage>
</organism>
<name>A0A382FQ86_9ZZZZ</name>
<keyword evidence="1" id="KW-0812">Transmembrane</keyword>
<protein>
    <submittedName>
        <fullName evidence="2">Uncharacterized protein</fullName>
    </submittedName>
</protein>
<feature type="transmembrane region" description="Helical" evidence="1">
    <location>
        <begin position="20"/>
        <end position="38"/>
    </location>
</feature>
<sequence>DVAISDLANKFPTLHSTGQFTSAYVFLIYSTAAGELYFD</sequence>
<evidence type="ECO:0000256" key="1">
    <source>
        <dbReference type="SAM" id="Phobius"/>
    </source>
</evidence>
<keyword evidence="1" id="KW-0472">Membrane</keyword>
<feature type="non-terminal residue" evidence="2">
    <location>
        <position position="1"/>
    </location>
</feature>
<dbReference type="AlphaFoldDB" id="A0A382FQ86"/>
<reference evidence="2" key="1">
    <citation type="submission" date="2018-05" db="EMBL/GenBank/DDBJ databases">
        <authorList>
            <person name="Lanie J.A."/>
            <person name="Ng W.-L."/>
            <person name="Kazmierczak K.M."/>
            <person name="Andrzejewski T.M."/>
            <person name="Davidsen T.M."/>
            <person name="Wayne K.J."/>
            <person name="Tettelin H."/>
            <person name="Glass J.I."/>
            <person name="Rusch D."/>
            <person name="Podicherti R."/>
            <person name="Tsui H.-C.T."/>
            <person name="Winkler M.E."/>
        </authorList>
    </citation>
    <scope>NUCLEOTIDE SEQUENCE</scope>
</reference>
<keyword evidence="1" id="KW-1133">Transmembrane helix</keyword>
<proteinExistence type="predicted"/>
<evidence type="ECO:0000313" key="2">
    <source>
        <dbReference type="EMBL" id="SVB65286.1"/>
    </source>
</evidence>
<accession>A0A382FQ86</accession>
<gene>
    <name evidence="2" type="ORF">METZ01_LOCUS218140</name>
</gene>
<dbReference type="EMBL" id="UINC01051300">
    <property type="protein sequence ID" value="SVB65286.1"/>
    <property type="molecule type" value="Genomic_DNA"/>
</dbReference>